<dbReference type="EMBL" id="AGNL01017833">
    <property type="protein sequence ID" value="EJK63954.1"/>
    <property type="molecule type" value="Genomic_DNA"/>
</dbReference>
<organism evidence="2 3">
    <name type="scientific">Thalassiosira oceanica</name>
    <name type="common">Marine diatom</name>
    <dbReference type="NCBI Taxonomy" id="159749"/>
    <lineage>
        <taxon>Eukaryota</taxon>
        <taxon>Sar</taxon>
        <taxon>Stramenopiles</taxon>
        <taxon>Ochrophyta</taxon>
        <taxon>Bacillariophyta</taxon>
        <taxon>Coscinodiscophyceae</taxon>
        <taxon>Thalassiosirophycidae</taxon>
        <taxon>Thalassiosirales</taxon>
        <taxon>Thalassiosiraceae</taxon>
        <taxon>Thalassiosira</taxon>
    </lineage>
</organism>
<keyword evidence="3" id="KW-1185">Reference proteome</keyword>
<evidence type="ECO:0000313" key="3">
    <source>
        <dbReference type="Proteomes" id="UP000266841"/>
    </source>
</evidence>
<comment type="caution">
    <text evidence="2">The sequence shown here is derived from an EMBL/GenBank/DDBJ whole genome shotgun (WGS) entry which is preliminary data.</text>
</comment>
<gene>
    <name evidence="2" type="ORF">THAOC_15360</name>
</gene>
<sequence>GVSLPLAFDCCGMKVSCPPQQADQGPGCLSSQGVLQSDGLKISAQISNVSGVQLHKPHDAWPQGVSLPLAFDCCGMKVSCPPQQADLGPAVRCRNAWPGAFLQEPPRKPCQGDGAPCRVGRTSS</sequence>
<reference evidence="2 3" key="1">
    <citation type="journal article" date="2012" name="Genome Biol.">
        <title>Genome and low-iron response of an oceanic diatom adapted to chronic iron limitation.</title>
        <authorList>
            <person name="Lommer M."/>
            <person name="Specht M."/>
            <person name="Roy A.S."/>
            <person name="Kraemer L."/>
            <person name="Andreson R."/>
            <person name="Gutowska M.A."/>
            <person name="Wolf J."/>
            <person name="Bergner S.V."/>
            <person name="Schilhabel M.B."/>
            <person name="Klostermeier U.C."/>
            <person name="Beiko R.G."/>
            <person name="Rosenstiel P."/>
            <person name="Hippler M."/>
            <person name="Laroche J."/>
        </authorList>
    </citation>
    <scope>NUCLEOTIDE SEQUENCE [LARGE SCALE GENOMIC DNA]</scope>
    <source>
        <strain evidence="2 3">CCMP1005</strain>
    </source>
</reference>
<protein>
    <submittedName>
        <fullName evidence="2">Uncharacterized protein</fullName>
    </submittedName>
</protein>
<evidence type="ECO:0000313" key="2">
    <source>
        <dbReference type="EMBL" id="EJK63954.1"/>
    </source>
</evidence>
<feature type="non-terminal residue" evidence="2">
    <location>
        <position position="1"/>
    </location>
</feature>
<dbReference type="AlphaFoldDB" id="K0SG23"/>
<accession>K0SG23</accession>
<dbReference type="Proteomes" id="UP000266841">
    <property type="component" value="Unassembled WGS sequence"/>
</dbReference>
<proteinExistence type="predicted"/>
<feature type="region of interest" description="Disordered" evidence="1">
    <location>
        <begin position="104"/>
        <end position="124"/>
    </location>
</feature>
<evidence type="ECO:0000256" key="1">
    <source>
        <dbReference type="SAM" id="MobiDB-lite"/>
    </source>
</evidence>
<name>K0SG23_THAOC</name>